<organism evidence="4 5">
    <name type="scientific">Streptomyces hyaluromycini</name>
    <dbReference type="NCBI Taxonomy" id="1377993"/>
    <lineage>
        <taxon>Bacteria</taxon>
        <taxon>Bacillati</taxon>
        <taxon>Actinomycetota</taxon>
        <taxon>Actinomycetes</taxon>
        <taxon>Kitasatosporales</taxon>
        <taxon>Streptomycetaceae</taxon>
        <taxon>Streptomyces</taxon>
    </lineage>
</organism>
<evidence type="ECO:0000313" key="4">
    <source>
        <dbReference type="EMBL" id="MER7180927.1"/>
    </source>
</evidence>
<dbReference type="Pfam" id="PF07859">
    <property type="entry name" value="Abhydrolase_3"/>
    <property type="match status" value="1"/>
</dbReference>
<dbReference type="Proteomes" id="UP001474181">
    <property type="component" value="Unassembled WGS sequence"/>
</dbReference>
<dbReference type="InterPro" id="IPR029058">
    <property type="entry name" value="AB_hydrolase_fold"/>
</dbReference>
<dbReference type="PANTHER" id="PTHR48081:SF30">
    <property type="entry name" value="ACETYL-HYDROLASE LIPR-RELATED"/>
    <property type="match status" value="1"/>
</dbReference>
<sequence>MSRPQRQTLDDLLRHGPLDLGGDVAEQRAVFHDMMTSLPLPADVLTTAGELGGVPVVTVGTPGDDPATVLLYLHGGAYAIGSAADAAGLAGDVARRTGARAVCVDYRLAPENPFPAAVDDALAVYRALLDGGVPSSAVAFVGESAGGGLAVATLVAARDAGLPQPSSAAVFSPWADLSVSGDSAVGKAAVDPALTAEGLRRRARDYLRDTDPTTPHASPVFADLTGLAPLLIQVGSHEILLDDAVRLAARAAECDVHVELQVWPRVPHVFQAFAAMLDEADAALRAAAAFTRAHWAATDADDVSGEVSGEVLPGGKESVVRQ</sequence>
<keyword evidence="2 4" id="KW-0378">Hydrolase</keyword>
<dbReference type="Gene3D" id="3.40.50.1820">
    <property type="entry name" value="alpha/beta hydrolase"/>
    <property type="match status" value="1"/>
</dbReference>
<keyword evidence="5" id="KW-1185">Reference proteome</keyword>
<dbReference type="PANTHER" id="PTHR48081">
    <property type="entry name" value="AB HYDROLASE SUPERFAMILY PROTEIN C4A8.06C"/>
    <property type="match status" value="1"/>
</dbReference>
<reference evidence="4 5" key="1">
    <citation type="submission" date="2024-06" db="EMBL/GenBank/DDBJ databases">
        <title>The Natural Products Discovery Center: Release of the First 8490 Sequenced Strains for Exploring Actinobacteria Biosynthetic Diversity.</title>
        <authorList>
            <person name="Kalkreuter E."/>
            <person name="Kautsar S.A."/>
            <person name="Yang D."/>
            <person name="Bader C.D."/>
            <person name="Teijaro C.N."/>
            <person name="Fluegel L."/>
            <person name="Davis C.M."/>
            <person name="Simpson J.R."/>
            <person name="Lauterbach L."/>
            <person name="Steele A.D."/>
            <person name="Gui C."/>
            <person name="Meng S."/>
            <person name="Li G."/>
            <person name="Viehrig K."/>
            <person name="Ye F."/>
            <person name="Su P."/>
            <person name="Kiefer A.F."/>
            <person name="Nichols A."/>
            <person name="Cepeda A.J."/>
            <person name="Yan W."/>
            <person name="Fan B."/>
            <person name="Jiang Y."/>
            <person name="Adhikari A."/>
            <person name="Zheng C.-J."/>
            <person name="Schuster L."/>
            <person name="Cowan T.M."/>
            <person name="Smanski M.J."/>
            <person name="Chevrette M.G."/>
            <person name="De Carvalho L.P.S."/>
            <person name="Shen B."/>
        </authorList>
    </citation>
    <scope>NUCLEOTIDE SEQUENCE [LARGE SCALE GENOMIC DNA]</scope>
    <source>
        <strain evidence="4 5">NPDC000234</strain>
    </source>
</reference>
<dbReference type="SUPFAM" id="SSF53474">
    <property type="entry name" value="alpha/beta-Hydrolases"/>
    <property type="match status" value="1"/>
</dbReference>
<dbReference type="GO" id="GO:0016787">
    <property type="term" value="F:hydrolase activity"/>
    <property type="evidence" value="ECO:0007669"/>
    <property type="project" value="UniProtKB-KW"/>
</dbReference>
<evidence type="ECO:0000256" key="1">
    <source>
        <dbReference type="ARBA" id="ARBA00010515"/>
    </source>
</evidence>
<evidence type="ECO:0000259" key="3">
    <source>
        <dbReference type="Pfam" id="PF07859"/>
    </source>
</evidence>
<comment type="similarity">
    <text evidence="1">Belongs to the 'GDXG' lipolytic enzyme family.</text>
</comment>
<comment type="caution">
    <text evidence="4">The sequence shown here is derived from an EMBL/GenBank/DDBJ whole genome shotgun (WGS) entry which is preliminary data.</text>
</comment>
<feature type="domain" description="Alpha/beta hydrolase fold-3" evidence="3">
    <location>
        <begin position="70"/>
        <end position="271"/>
    </location>
</feature>
<evidence type="ECO:0000256" key="2">
    <source>
        <dbReference type="ARBA" id="ARBA00022801"/>
    </source>
</evidence>
<name>A0ABV1WVZ7_9ACTN</name>
<gene>
    <name evidence="4" type="ORF">ABT404_15815</name>
</gene>
<proteinExistence type="inferred from homology"/>
<evidence type="ECO:0000313" key="5">
    <source>
        <dbReference type="Proteomes" id="UP001474181"/>
    </source>
</evidence>
<accession>A0ABV1WVZ7</accession>
<dbReference type="InterPro" id="IPR050300">
    <property type="entry name" value="GDXG_lipolytic_enzyme"/>
</dbReference>
<protein>
    <submittedName>
        <fullName evidence="4">Alpha/beta hydrolase fold domain-containing protein</fullName>
    </submittedName>
</protein>
<dbReference type="InterPro" id="IPR013094">
    <property type="entry name" value="AB_hydrolase_3"/>
</dbReference>
<dbReference type="EMBL" id="JBEPEK010000095">
    <property type="protein sequence ID" value="MER7180927.1"/>
    <property type="molecule type" value="Genomic_DNA"/>
</dbReference>
<dbReference type="RefSeq" id="WP_350781358.1">
    <property type="nucleotide sequence ID" value="NZ_JBEPEK010000095.1"/>
</dbReference>